<evidence type="ECO:0000313" key="13">
    <source>
        <dbReference type="Proteomes" id="UP001176961"/>
    </source>
</evidence>
<dbReference type="PANTHER" id="PTHR11003:SF305">
    <property type="entry name" value="POTASSIUM CHANNEL DOMAIN-CONTAINING PROTEIN"/>
    <property type="match status" value="1"/>
</dbReference>
<dbReference type="PRINTS" id="PR01333">
    <property type="entry name" value="2POREKCHANEL"/>
</dbReference>
<dbReference type="GO" id="GO:0022841">
    <property type="term" value="F:potassium ion leak channel activity"/>
    <property type="evidence" value="ECO:0007669"/>
    <property type="project" value="TreeGrafter"/>
</dbReference>
<dbReference type="Proteomes" id="UP001176961">
    <property type="component" value="Unassembled WGS sequence"/>
</dbReference>
<dbReference type="GO" id="GO:0030322">
    <property type="term" value="P:stabilization of membrane potential"/>
    <property type="evidence" value="ECO:0007669"/>
    <property type="project" value="TreeGrafter"/>
</dbReference>
<feature type="transmembrane region" description="Helical" evidence="10">
    <location>
        <begin position="450"/>
        <end position="468"/>
    </location>
</feature>
<evidence type="ECO:0000256" key="10">
    <source>
        <dbReference type="SAM" id="Phobius"/>
    </source>
</evidence>
<keyword evidence="4 10" id="KW-1133">Transmembrane helix</keyword>
<evidence type="ECO:0000256" key="2">
    <source>
        <dbReference type="ARBA" id="ARBA00022448"/>
    </source>
</evidence>
<dbReference type="GO" id="GO:0015271">
    <property type="term" value="F:outward rectifier potassium channel activity"/>
    <property type="evidence" value="ECO:0007669"/>
    <property type="project" value="TreeGrafter"/>
</dbReference>
<feature type="domain" description="Potassium channel" evidence="11">
    <location>
        <begin position="288"/>
        <end position="354"/>
    </location>
</feature>
<feature type="domain" description="Potassium channel" evidence="11">
    <location>
        <begin position="400"/>
        <end position="467"/>
    </location>
</feature>
<comment type="subcellular location">
    <subcellularLocation>
        <location evidence="1">Membrane</location>
        <topology evidence="1">Multi-pass membrane protein</topology>
    </subcellularLocation>
</comment>
<evidence type="ECO:0000256" key="1">
    <source>
        <dbReference type="ARBA" id="ARBA00004141"/>
    </source>
</evidence>
<dbReference type="FunFam" id="1.10.287.70:FF:000151">
    <property type="entry name" value="TWiK family of potassium channels"/>
    <property type="match status" value="1"/>
</dbReference>
<evidence type="ECO:0000256" key="4">
    <source>
        <dbReference type="ARBA" id="ARBA00022989"/>
    </source>
</evidence>
<feature type="transmembrane region" description="Helical" evidence="10">
    <location>
        <begin position="301"/>
        <end position="319"/>
    </location>
</feature>
<keyword evidence="7 8" id="KW-0407">Ion channel</keyword>
<dbReference type="GO" id="GO:0005886">
    <property type="term" value="C:plasma membrane"/>
    <property type="evidence" value="ECO:0007669"/>
    <property type="project" value="TreeGrafter"/>
</dbReference>
<dbReference type="Gene3D" id="1.10.287.70">
    <property type="match status" value="1"/>
</dbReference>
<evidence type="ECO:0000259" key="11">
    <source>
        <dbReference type="Pfam" id="PF07885"/>
    </source>
</evidence>
<organism evidence="12 13">
    <name type="scientific">Cylicocyclus nassatus</name>
    <name type="common">Nematode worm</name>
    <dbReference type="NCBI Taxonomy" id="53992"/>
    <lineage>
        <taxon>Eukaryota</taxon>
        <taxon>Metazoa</taxon>
        <taxon>Ecdysozoa</taxon>
        <taxon>Nematoda</taxon>
        <taxon>Chromadorea</taxon>
        <taxon>Rhabditida</taxon>
        <taxon>Rhabditina</taxon>
        <taxon>Rhabditomorpha</taxon>
        <taxon>Strongyloidea</taxon>
        <taxon>Strongylidae</taxon>
        <taxon>Cylicocyclus</taxon>
    </lineage>
</organism>
<dbReference type="InterPro" id="IPR003280">
    <property type="entry name" value="2pore_dom_K_chnl"/>
</dbReference>
<keyword evidence="5 8" id="KW-0406">Ion transport</keyword>
<evidence type="ECO:0000256" key="8">
    <source>
        <dbReference type="RuleBase" id="RU003857"/>
    </source>
</evidence>
<dbReference type="AlphaFoldDB" id="A0AA36H5L7"/>
<dbReference type="Pfam" id="PF07885">
    <property type="entry name" value="Ion_trans_2"/>
    <property type="match status" value="2"/>
</dbReference>
<feature type="transmembrane region" description="Helical" evidence="10">
    <location>
        <begin position="391"/>
        <end position="410"/>
    </location>
</feature>
<keyword evidence="13" id="KW-1185">Reference proteome</keyword>
<dbReference type="InterPro" id="IPR013099">
    <property type="entry name" value="K_chnl_dom"/>
</dbReference>
<feature type="transmembrane region" description="Helical" evidence="10">
    <location>
        <begin position="331"/>
        <end position="348"/>
    </location>
</feature>
<reference evidence="12" key="1">
    <citation type="submission" date="2023-07" db="EMBL/GenBank/DDBJ databases">
        <authorList>
            <consortium name="CYATHOMIX"/>
        </authorList>
    </citation>
    <scope>NUCLEOTIDE SEQUENCE</scope>
    <source>
        <strain evidence="12">N/A</strain>
    </source>
</reference>
<gene>
    <name evidence="12" type="ORF">CYNAS_LOCUS16391</name>
</gene>
<feature type="transmembrane region" description="Helical" evidence="10">
    <location>
        <begin position="422"/>
        <end position="443"/>
    </location>
</feature>
<keyword evidence="6 10" id="KW-0472">Membrane</keyword>
<dbReference type="SUPFAM" id="SSF81324">
    <property type="entry name" value="Voltage-gated potassium channels"/>
    <property type="match status" value="2"/>
</dbReference>
<feature type="transmembrane region" description="Helical" evidence="10">
    <location>
        <begin position="354"/>
        <end position="370"/>
    </location>
</feature>
<dbReference type="PANTHER" id="PTHR11003">
    <property type="entry name" value="POTASSIUM CHANNEL, SUBFAMILY K"/>
    <property type="match status" value="1"/>
</dbReference>
<accession>A0AA36H5L7</accession>
<name>A0AA36H5L7_CYLNA</name>
<evidence type="ECO:0000256" key="7">
    <source>
        <dbReference type="ARBA" id="ARBA00023303"/>
    </source>
</evidence>
<proteinExistence type="inferred from homology"/>
<evidence type="ECO:0000313" key="12">
    <source>
        <dbReference type="EMBL" id="CAJ0604408.1"/>
    </source>
</evidence>
<dbReference type="EMBL" id="CATQJL010000305">
    <property type="protein sequence ID" value="CAJ0604408.1"/>
    <property type="molecule type" value="Genomic_DNA"/>
</dbReference>
<protein>
    <recommendedName>
        <fullName evidence="11">Potassium channel domain-containing protein</fullName>
    </recommendedName>
</protein>
<sequence length="582" mass="65961">MPEEDDVKLDHKKTSLKHPSLIRPSSAIVVDKFEDAEPYNNGLDSVYHTFTNPNRRVGRIINKTPETGRKFLKFRSHSFSEGRPRKSSSFVGTAKDRAYERRSPMKGKARDNVSSPTIVKSDKEKAVNDYYERHQLSTTSEKSFESLNDGSNELSEPARKNGDVGSIHKKETIIAPADVVPTSRKFHNSIYWMLHNRSRFGFRHICMLLLVLSYTLLGALIFFELESKYEQQTIVRRQVALDAQVEIIAEELLRFSNESGNLELHKVHDFVRAAYITLLKEEDLYAGSTYHKKNDSANYKWTFASAIFFSMNLYTTTGYGSIAPDSNMGRLCVIIYSLIAIPVTLVVLRDLGQWTLVILTKFYAHVLVLYRRSMGYDEPHDDSMISLPIKFCLSLLAGYLLFSAIFVYKFDDWYGDVPNTGLSFFISFYFSFISISTIGLGDIMPNNAPFHPLISALFFFGMPIMKVVNRATYVCIENGIFGAFTLLETTIDNVSTKIQPKESFAQRPRVRTISRCSYCSHINMEDDLEQDKTTALLNNLTIRSLGQFARANADVYGGGFGRVNLRKGDLVQSKTSINQGPA</sequence>
<feature type="transmembrane region" description="Helical" evidence="10">
    <location>
        <begin position="200"/>
        <end position="223"/>
    </location>
</feature>
<evidence type="ECO:0000256" key="6">
    <source>
        <dbReference type="ARBA" id="ARBA00023136"/>
    </source>
</evidence>
<comment type="similarity">
    <text evidence="8">Belongs to the two pore domain potassium channel (TC 1.A.1.8) family.</text>
</comment>
<feature type="compositionally biased region" description="Polar residues" evidence="9">
    <location>
        <begin position="137"/>
        <end position="154"/>
    </location>
</feature>
<comment type="caution">
    <text evidence="12">The sequence shown here is derived from an EMBL/GenBank/DDBJ whole genome shotgun (WGS) entry which is preliminary data.</text>
</comment>
<evidence type="ECO:0000256" key="3">
    <source>
        <dbReference type="ARBA" id="ARBA00022692"/>
    </source>
</evidence>
<evidence type="ECO:0000256" key="9">
    <source>
        <dbReference type="SAM" id="MobiDB-lite"/>
    </source>
</evidence>
<evidence type="ECO:0000256" key="5">
    <source>
        <dbReference type="ARBA" id="ARBA00023065"/>
    </source>
</evidence>
<keyword evidence="2 8" id="KW-0813">Transport</keyword>
<feature type="region of interest" description="Disordered" evidence="9">
    <location>
        <begin position="137"/>
        <end position="163"/>
    </location>
</feature>
<keyword evidence="3 8" id="KW-0812">Transmembrane</keyword>